<dbReference type="EMBL" id="CP104064">
    <property type="protein sequence ID" value="WAH38504.1"/>
    <property type="molecule type" value="Genomic_DNA"/>
</dbReference>
<comment type="catalytic activity">
    <reaction evidence="8">
        <text>fluoride(in) = fluoride(out)</text>
        <dbReference type="Rhea" id="RHEA:76159"/>
        <dbReference type="ChEBI" id="CHEBI:17051"/>
    </reaction>
    <physiologicalReaction direction="left-to-right" evidence="8">
        <dbReference type="Rhea" id="RHEA:76160"/>
    </physiologicalReaction>
</comment>
<keyword evidence="3 10" id="KW-0812">Transmembrane</keyword>
<keyword evidence="10" id="KW-0406">Ion transport</keyword>
<evidence type="ECO:0000256" key="7">
    <source>
        <dbReference type="ARBA" id="ARBA00035120"/>
    </source>
</evidence>
<keyword evidence="6 10" id="KW-0407">Ion channel</keyword>
<name>A0ABY6Z8C7_9BACL</name>
<feature type="binding site" evidence="10">
    <location>
        <position position="78"/>
    </location>
    <ligand>
        <name>Na(+)</name>
        <dbReference type="ChEBI" id="CHEBI:29101"/>
        <note>structural</note>
    </ligand>
</feature>
<evidence type="ECO:0000313" key="12">
    <source>
        <dbReference type="Proteomes" id="UP001164803"/>
    </source>
</evidence>
<comment type="subcellular location">
    <subcellularLocation>
        <location evidence="1 10">Cell membrane</location>
        <topology evidence="1 10">Multi-pass membrane protein</topology>
    </subcellularLocation>
</comment>
<gene>
    <name evidence="10 11" type="primary">crcB</name>
    <name evidence="10" type="synonym">fluC</name>
    <name evidence="11" type="ORF">NZD86_08490</name>
</gene>
<keyword evidence="5 10" id="KW-0472">Membrane</keyword>
<dbReference type="InterPro" id="IPR003691">
    <property type="entry name" value="FluC"/>
</dbReference>
<keyword evidence="4 10" id="KW-1133">Transmembrane helix</keyword>
<proteinExistence type="inferred from homology"/>
<feature type="transmembrane region" description="Helical" evidence="10">
    <location>
        <begin position="57"/>
        <end position="80"/>
    </location>
</feature>
<dbReference type="PANTHER" id="PTHR28259">
    <property type="entry name" value="FLUORIDE EXPORT PROTEIN 1-RELATED"/>
    <property type="match status" value="1"/>
</dbReference>
<dbReference type="Pfam" id="PF02537">
    <property type="entry name" value="CRCB"/>
    <property type="match status" value="1"/>
</dbReference>
<evidence type="ECO:0000256" key="4">
    <source>
        <dbReference type="ARBA" id="ARBA00022989"/>
    </source>
</evidence>
<evidence type="ECO:0000256" key="3">
    <source>
        <dbReference type="ARBA" id="ARBA00022692"/>
    </source>
</evidence>
<comment type="function">
    <text evidence="9 10">Fluoride-specific ion channel. Important for reducing fluoride concentration in the cell, thus reducing its toxicity.</text>
</comment>
<comment type="activity regulation">
    <text evidence="10">Na(+) is not transported, but it plays an essential structural role and its presence is essential for fluoride channel function.</text>
</comment>
<evidence type="ECO:0000256" key="6">
    <source>
        <dbReference type="ARBA" id="ARBA00023303"/>
    </source>
</evidence>
<dbReference type="PANTHER" id="PTHR28259:SF1">
    <property type="entry name" value="FLUORIDE EXPORT PROTEIN 1-RELATED"/>
    <property type="match status" value="1"/>
</dbReference>
<keyword evidence="10" id="KW-0813">Transport</keyword>
<organism evidence="11 12">
    <name type="scientific">Alicyclobacillus dauci</name>
    <dbReference type="NCBI Taxonomy" id="1475485"/>
    <lineage>
        <taxon>Bacteria</taxon>
        <taxon>Bacillati</taxon>
        <taxon>Bacillota</taxon>
        <taxon>Bacilli</taxon>
        <taxon>Bacillales</taxon>
        <taxon>Alicyclobacillaceae</taxon>
        <taxon>Alicyclobacillus</taxon>
    </lineage>
</organism>
<sequence length="123" mass="13688">MNWLLVGIGGMIGALMRYQVSRYINGRFTVRFPYPTLIVNLSGAFLLGWFTRELHSYFPALGSAPMLLLGVGLCGAYTTFSTFSYEVMTMFRERREMTALFYVVLSCVGGFALSAIGLFGLPK</sequence>
<keyword evidence="10" id="KW-0479">Metal-binding</keyword>
<evidence type="ECO:0000256" key="10">
    <source>
        <dbReference type="HAMAP-Rule" id="MF_00454"/>
    </source>
</evidence>
<accession>A0ABY6Z8C7</accession>
<evidence type="ECO:0000256" key="1">
    <source>
        <dbReference type="ARBA" id="ARBA00004651"/>
    </source>
</evidence>
<evidence type="ECO:0000313" key="11">
    <source>
        <dbReference type="EMBL" id="WAH38504.1"/>
    </source>
</evidence>
<keyword evidence="10" id="KW-0915">Sodium</keyword>
<keyword evidence="2 10" id="KW-1003">Cell membrane</keyword>
<dbReference type="RefSeq" id="WP_268046080.1">
    <property type="nucleotide sequence ID" value="NZ_CP104064.1"/>
</dbReference>
<comment type="similarity">
    <text evidence="7 10">Belongs to the fluoride channel Fluc/FEX (TC 1.A.43) family.</text>
</comment>
<feature type="binding site" evidence="10">
    <location>
        <position position="75"/>
    </location>
    <ligand>
        <name>Na(+)</name>
        <dbReference type="ChEBI" id="CHEBI:29101"/>
        <note>structural</note>
    </ligand>
</feature>
<protein>
    <recommendedName>
        <fullName evidence="10">Fluoride-specific ion channel FluC</fullName>
    </recommendedName>
</protein>
<dbReference type="HAMAP" id="MF_00454">
    <property type="entry name" value="FluC"/>
    <property type="match status" value="1"/>
</dbReference>
<dbReference type="Proteomes" id="UP001164803">
    <property type="component" value="Chromosome"/>
</dbReference>
<evidence type="ECO:0000256" key="2">
    <source>
        <dbReference type="ARBA" id="ARBA00022475"/>
    </source>
</evidence>
<dbReference type="NCBIfam" id="TIGR00494">
    <property type="entry name" value="crcB"/>
    <property type="match status" value="1"/>
</dbReference>
<feature type="transmembrane region" description="Helical" evidence="10">
    <location>
        <begin position="32"/>
        <end position="50"/>
    </location>
</feature>
<reference evidence="11" key="1">
    <citation type="submission" date="2022-08" db="EMBL/GenBank/DDBJ databases">
        <title>Alicyclobacillus dauci DSM2870, complete genome.</title>
        <authorList>
            <person name="Wang Q."/>
            <person name="Cai R."/>
            <person name="Wang Z."/>
        </authorList>
    </citation>
    <scope>NUCLEOTIDE SEQUENCE</scope>
    <source>
        <strain evidence="11">DSM 28700</strain>
    </source>
</reference>
<feature type="transmembrane region" description="Helical" evidence="10">
    <location>
        <begin position="100"/>
        <end position="121"/>
    </location>
</feature>
<evidence type="ECO:0000256" key="8">
    <source>
        <dbReference type="ARBA" id="ARBA00035585"/>
    </source>
</evidence>
<evidence type="ECO:0000256" key="5">
    <source>
        <dbReference type="ARBA" id="ARBA00023136"/>
    </source>
</evidence>
<evidence type="ECO:0000256" key="9">
    <source>
        <dbReference type="ARBA" id="ARBA00049940"/>
    </source>
</evidence>
<keyword evidence="12" id="KW-1185">Reference proteome</keyword>